<evidence type="ECO:0000313" key="1">
    <source>
        <dbReference type="EMBL" id="GIL61147.1"/>
    </source>
</evidence>
<dbReference type="Proteomes" id="UP000747399">
    <property type="component" value="Unassembled WGS sequence"/>
</dbReference>
<sequence>MAAAAERFLESVLPAGSPKVADKDAWRVSYVKLRLKEKELARLASTASSLAVVSSNSAVTLAAASSCSQVEQVRAELNKLKLQHDISPLSVWSGPWREGSDLFNRALERLREQEVCRCQAEIEGLVLDVQKLHSDRAAAGCANKETKQIQSRARRKRQKVRMLLDEMYVWQGLGACKAVSRLSEDEVKGLYVAGRRPPWSSSESDIQALNVHYGRLYHAACANVARATEEEGFLRASKVRLSRWIQHTLKCLNVARVAHLGKCAGRVFLIDRRLAVIKALQKELSQCQLPDPLGH</sequence>
<keyword evidence="2" id="KW-1185">Reference proteome</keyword>
<proteinExistence type="predicted"/>
<reference evidence="1" key="1">
    <citation type="journal article" date="2021" name="Proc. Natl. Acad. Sci. U.S.A.">
        <title>Three genomes in the algal genus Volvox reveal the fate of a haploid sex-determining region after a transition to homothallism.</title>
        <authorList>
            <person name="Yamamoto K."/>
            <person name="Hamaji T."/>
            <person name="Kawai-Toyooka H."/>
            <person name="Matsuzaki R."/>
            <person name="Takahashi F."/>
            <person name="Nishimura Y."/>
            <person name="Kawachi M."/>
            <person name="Noguchi H."/>
            <person name="Minakuchi Y."/>
            <person name="Umen J.G."/>
            <person name="Toyoda A."/>
            <person name="Nozaki H."/>
        </authorList>
    </citation>
    <scope>NUCLEOTIDE SEQUENCE</scope>
    <source>
        <strain evidence="1">NIES-3780</strain>
    </source>
</reference>
<organism evidence="1 2">
    <name type="scientific">Volvox africanus</name>
    <dbReference type="NCBI Taxonomy" id="51714"/>
    <lineage>
        <taxon>Eukaryota</taxon>
        <taxon>Viridiplantae</taxon>
        <taxon>Chlorophyta</taxon>
        <taxon>core chlorophytes</taxon>
        <taxon>Chlorophyceae</taxon>
        <taxon>CS clade</taxon>
        <taxon>Chlamydomonadales</taxon>
        <taxon>Volvocaceae</taxon>
        <taxon>Volvox</taxon>
    </lineage>
</organism>
<accession>A0A8J4BFQ3</accession>
<name>A0A8J4BFQ3_9CHLO</name>
<evidence type="ECO:0000313" key="2">
    <source>
        <dbReference type="Proteomes" id="UP000747399"/>
    </source>
</evidence>
<comment type="caution">
    <text evidence="1">The sequence shown here is derived from an EMBL/GenBank/DDBJ whole genome shotgun (WGS) entry which is preliminary data.</text>
</comment>
<protein>
    <submittedName>
        <fullName evidence="1">Uncharacterized protein</fullName>
    </submittedName>
</protein>
<dbReference type="AlphaFoldDB" id="A0A8J4BFQ3"/>
<gene>
    <name evidence="1" type="ORF">Vafri_15552</name>
</gene>
<dbReference type="EMBL" id="BNCO01000043">
    <property type="protein sequence ID" value="GIL61147.1"/>
    <property type="molecule type" value="Genomic_DNA"/>
</dbReference>